<sequence>PRQDRTLTTEICGTFGQFPQKNVQQVSEAPQLHRETIHGFLLKEKRRTSFWIISLNQDPSFSSGSTLLSGCTCACDHQEAWLVGSDDVSVFCGAGRSLGEPEVIQEQLLYCRVGIGFHLQILPGGSVRGVHRPTQYSWLKLFSIRPGLVAIRGVRSGLFLCMSRDGWAHGAEKFSDDCIFKENLEENHYTTYSSYSHPGNYLALSRKGELRRGGSANRNQASTHFLPRRRLW</sequence>
<reference evidence="3 4" key="2">
    <citation type="submission" date="2017-04" db="EMBL/GenBank/DDBJ databases">
        <title>CpG methylation of centromeres and impact of large insertions on vertebrate speciation.</title>
        <authorList>
            <person name="Ichikawa K."/>
            <person name="Yoshimura J."/>
            <person name="Morishita S."/>
        </authorList>
    </citation>
    <scope>NUCLEOTIDE SEQUENCE</scope>
    <source>
        <strain evidence="3 4">HSOK</strain>
    </source>
</reference>
<evidence type="ECO:0000313" key="3">
    <source>
        <dbReference type="Ensembl" id="ENSORLP00015023725.1"/>
    </source>
</evidence>
<evidence type="ECO:0000256" key="2">
    <source>
        <dbReference type="RuleBase" id="RU049442"/>
    </source>
</evidence>
<dbReference type="Ensembl" id="ENSORLT00015009766.1">
    <property type="protein sequence ID" value="ENSORLP00015023725.1"/>
    <property type="gene ID" value="ENSORLG00015003864.1"/>
</dbReference>
<dbReference type="PRINTS" id="PR00262">
    <property type="entry name" value="IL1HBGF"/>
</dbReference>
<comment type="similarity">
    <text evidence="1 2">Belongs to the heparin-binding growth factors family.</text>
</comment>
<dbReference type="InterPro" id="IPR002209">
    <property type="entry name" value="Fibroblast_GF_fam"/>
</dbReference>
<dbReference type="Proteomes" id="UP000265200">
    <property type="component" value="Chromosome 21"/>
</dbReference>
<reference evidence="3" key="4">
    <citation type="submission" date="2025-09" db="UniProtKB">
        <authorList>
            <consortium name="Ensembl"/>
        </authorList>
    </citation>
    <scope>IDENTIFICATION</scope>
    <source>
        <strain evidence="3">HSOK</strain>
    </source>
</reference>
<dbReference type="Pfam" id="PF00167">
    <property type="entry name" value="FGF"/>
    <property type="match status" value="1"/>
</dbReference>
<dbReference type="GO" id="GO:0008083">
    <property type="term" value="F:growth factor activity"/>
    <property type="evidence" value="ECO:0007669"/>
    <property type="project" value="InterPro"/>
</dbReference>
<dbReference type="InterPro" id="IPR008996">
    <property type="entry name" value="IL1/FGF"/>
</dbReference>
<name>A0A3P9IUH5_ORYLA</name>
<dbReference type="SMART" id="SM00442">
    <property type="entry name" value="FGF"/>
    <property type="match status" value="1"/>
</dbReference>
<protein>
    <recommendedName>
        <fullName evidence="2">Fibroblast growth factor</fullName>
        <shortName evidence="2">FGF</shortName>
    </recommendedName>
</protein>
<dbReference type="SUPFAM" id="SSF50353">
    <property type="entry name" value="Cytokine"/>
    <property type="match status" value="1"/>
</dbReference>
<evidence type="ECO:0000256" key="1">
    <source>
        <dbReference type="ARBA" id="ARBA00007936"/>
    </source>
</evidence>
<proteinExistence type="inferred from homology"/>
<organism evidence="3 4">
    <name type="scientific">Oryzias latipes</name>
    <name type="common">Japanese rice fish</name>
    <name type="synonym">Japanese killifish</name>
    <dbReference type="NCBI Taxonomy" id="8090"/>
    <lineage>
        <taxon>Eukaryota</taxon>
        <taxon>Metazoa</taxon>
        <taxon>Chordata</taxon>
        <taxon>Craniata</taxon>
        <taxon>Vertebrata</taxon>
        <taxon>Euteleostomi</taxon>
        <taxon>Actinopterygii</taxon>
        <taxon>Neopterygii</taxon>
        <taxon>Teleostei</taxon>
        <taxon>Neoteleostei</taxon>
        <taxon>Acanthomorphata</taxon>
        <taxon>Ovalentaria</taxon>
        <taxon>Atherinomorphae</taxon>
        <taxon>Beloniformes</taxon>
        <taxon>Adrianichthyidae</taxon>
        <taxon>Oryziinae</taxon>
        <taxon>Oryzias</taxon>
    </lineage>
</organism>
<dbReference type="CDD" id="cd23305">
    <property type="entry name" value="beta-trefoil_FGF3-like"/>
    <property type="match status" value="1"/>
</dbReference>
<dbReference type="PANTHER" id="PTHR11486">
    <property type="entry name" value="FIBROBLAST GROWTH FACTOR"/>
    <property type="match status" value="1"/>
</dbReference>
<dbReference type="Gene3D" id="2.80.10.50">
    <property type="match status" value="1"/>
</dbReference>
<accession>A0A3P9IUH5</accession>
<evidence type="ECO:0000313" key="4">
    <source>
        <dbReference type="Proteomes" id="UP000265200"/>
    </source>
</evidence>
<reference evidence="3" key="3">
    <citation type="submission" date="2025-08" db="UniProtKB">
        <authorList>
            <consortium name="Ensembl"/>
        </authorList>
    </citation>
    <scope>IDENTIFICATION</scope>
    <source>
        <strain evidence="3">HSOK</strain>
    </source>
</reference>
<dbReference type="AlphaFoldDB" id="A0A3P9IUH5"/>
<dbReference type="PRINTS" id="PR00263">
    <property type="entry name" value="HBGFFGF"/>
</dbReference>
<reference key="1">
    <citation type="journal article" date="2007" name="Nature">
        <title>The medaka draft genome and insights into vertebrate genome evolution.</title>
        <authorList>
            <person name="Kasahara M."/>
            <person name="Naruse K."/>
            <person name="Sasaki S."/>
            <person name="Nakatani Y."/>
            <person name="Qu W."/>
            <person name="Ahsan B."/>
            <person name="Yamada T."/>
            <person name="Nagayasu Y."/>
            <person name="Doi K."/>
            <person name="Kasai Y."/>
            <person name="Jindo T."/>
            <person name="Kobayashi D."/>
            <person name="Shimada A."/>
            <person name="Toyoda A."/>
            <person name="Kuroki Y."/>
            <person name="Fujiyama A."/>
            <person name="Sasaki T."/>
            <person name="Shimizu A."/>
            <person name="Asakawa S."/>
            <person name="Shimizu N."/>
            <person name="Hashimoto S."/>
            <person name="Yang J."/>
            <person name="Lee Y."/>
            <person name="Matsushima K."/>
            <person name="Sugano S."/>
            <person name="Sakaizumi M."/>
            <person name="Narita T."/>
            <person name="Ohishi K."/>
            <person name="Haga S."/>
            <person name="Ohta F."/>
            <person name="Nomoto H."/>
            <person name="Nogata K."/>
            <person name="Morishita T."/>
            <person name="Endo T."/>
            <person name="Shin-I T."/>
            <person name="Takeda H."/>
            <person name="Morishita S."/>
            <person name="Kohara Y."/>
        </authorList>
    </citation>
    <scope>NUCLEOTIDE SEQUENCE [LARGE SCALE GENOMIC DNA]</scope>
    <source>
        <strain>Hd-rR</strain>
    </source>
</reference>